<proteinExistence type="predicted"/>
<dbReference type="EMBL" id="JBFOLJ010000005">
    <property type="protein sequence ID" value="KAL2537352.1"/>
    <property type="molecule type" value="Genomic_DNA"/>
</dbReference>
<dbReference type="PANTHER" id="PTHR31650:SF41">
    <property type="entry name" value="O-ACYLTRANSFERASE WSD1-LIKE ISOFORM X1"/>
    <property type="match status" value="1"/>
</dbReference>
<dbReference type="Proteomes" id="UP001604277">
    <property type="component" value="Unassembled WGS sequence"/>
</dbReference>
<dbReference type="AlphaFoldDB" id="A0ABD1VJG8"/>
<name>A0ABD1VJG8_9LAMI</name>
<evidence type="ECO:0000313" key="1">
    <source>
        <dbReference type="EMBL" id="KAL2537352.1"/>
    </source>
</evidence>
<keyword evidence="2" id="KW-1185">Reference proteome</keyword>
<comment type="caution">
    <text evidence="1">The sequence shown here is derived from an EMBL/GenBank/DDBJ whole genome shotgun (WGS) entry which is preliminary data.</text>
</comment>
<protein>
    <submittedName>
        <fullName evidence="1">O-acyltransferase WSD1-like</fullName>
    </submittedName>
</protein>
<sequence>MVKDSCCREYWQRTEVDVDRHLIVFDKPLSDEYGSISDEDIVNEYVADLSVSSPLSTDKPLWKIHQLMAYRCIIFRLHHSFRDGISLMSMLLVLPEKMTKD</sequence>
<evidence type="ECO:0000313" key="2">
    <source>
        <dbReference type="Proteomes" id="UP001604277"/>
    </source>
</evidence>
<organism evidence="1 2">
    <name type="scientific">Forsythia ovata</name>
    <dbReference type="NCBI Taxonomy" id="205694"/>
    <lineage>
        <taxon>Eukaryota</taxon>
        <taxon>Viridiplantae</taxon>
        <taxon>Streptophyta</taxon>
        <taxon>Embryophyta</taxon>
        <taxon>Tracheophyta</taxon>
        <taxon>Spermatophyta</taxon>
        <taxon>Magnoliopsida</taxon>
        <taxon>eudicotyledons</taxon>
        <taxon>Gunneridae</taxon>
        <taxon>Pentapetalae</taxon>
        <taxon>asterids</taxon>
        <taxon>lamiids</taxon>
        <taxon>Lamiales</taxon>
        <taxon>Oleaceae</taxon>
        <taxon>Forsythieae</taxon>
        <taxon>Forsythia</taxon>
    </lineage>
</organism>
<gene>
    <name evidence="1" type="ORF">Fot_18743</name>
</gene>
<dbReference type="InterPro" id="IPR045034">
    <property type="entry name" value="O-acyltransferase_WSD1-like"/>
</dbReference>
<accession>A0ABD1VJG8</accession>
<reference evidence="2" key="1">
    <citation type="submission" date="2024-07" db="EMBL/GenBank/DDBJ databases">
        <title>Two chromosome-level genome assemblies of Korean endemic species Abeliophyllum distichum and Forsythia ovata (Oleaceae).</title>
        <authorList>
            <person name="Jang H."/>
        </authorList>
    </citation>
    <scope>NUCLEOTIDE SEQUENCE [LARGE SCALE GENOMIC DNA]</scope>
</reference>
<dbReference type="PANTHER" id="PTHR31650">
    <property type="entry name" value="O-ACYLTRANSFERASE (WSD1-LIKE) FAMILY PROTEIN"/>
    <property type="match status" value="1"/>
</dbReference>